<name>A0A5D0MFM7_9BACT</name>
<dbReference type="Proteomes" id="UP000324143">
    <property type="component" value="Unassembled WGS sequence"/>
</dbReference>
<dbReference type="PROSITE" id="PS50309">
    <property type="entry name" value="DC"/>
    <property type="match status" value="1"/>
</dbReference>
<dbReference type="EMBL" id="VSIX01000089">
    <property type="protein sequence ID" value="TYB30705.1"/>
    <property type="molecule type" value="Genomic_DNA"/>
</dbReference>
<keyword evidence="3" id="KW-1185">Reference proteome</keyword>
<organism evidence="2 3">
    <name type="scientific">Candidatus Mcinerneyibacterium aminivorans</name>
    <dbReference type="NCBI Taxonomy" id="2703815"/>
    <lineage>
        <taxon>Bacteria</taxon>
        <taxon>Candidatus Macinerneyibacteriota</taxon>
        <taxon>Candidatus Mcinerneyibacteria</taxon>
        <taxon>Candidatus Mcinerneyibacteriales</taxon>
        <taxon>Candidatus Mcinerneyibacteriaceae</taxon>
        <taxon>Candidatus Mcinerneyibacterium</taxon>
    </lineage>
</organism>
<dbReference type="GO" id="GO:0035556">
    <property type="term" value="P:intracellular signal transduction"/>
    <property type="evidence" value="ECO:0007669"/>
    <property type="project" value="InterPro"/>
</dbReference>
<sequence length="313" mass="36583">MRKFFIIFILIYIIGNISFAQDYPSVSEISYEGKYIKPDMVIDLRDESYINIKIEFNKIVYFNNEVSLKEIIKVFPKHLDYNPNLNYEDSYGIEKICLSISNIQSSEKIEVKLLSKYITDNNGLHLDGEYKNIPSDFSRTFYIFRNIPILRIFEPPNNFITFKSKVEIEGNIYPENSKLAINNLEIEKSFNGNFKQEISLFSGRNIIIFNYGMEDFSNRKELLIFRKEKNSEKVLNIIAGQQNSIKVPAEEFNVLKIYTFQGKHVGDIKNISNAEWDGLINGNYLKTGIYIYVIKNIKGEVLRTGRLKYLNEK</sequence>
<proteinExistence type="predicted"/>
<dbReference type="InterPro" id="IPR003533">
    <property type="entry name" value="Doublecortin_dom"/>
</dbReference>
<evidence type="ECO:0000313" key="2">
    <source>
        <dbReference type="EMBL" id="TYB30705.1"/>
    </source>
</evidence>
<protein>
    <recommendedName>
        <fullName evidence="1">Doublecortin domain-containing protein</fullName>
    </recommendedName>
</protein>
<accession>A0A5D0MFM7</accession>
<gene>
    <name evidence="2" type="ORF">FXF47_07980</name>
</gene>
<evidence type="ECO:0000313" key="3">
    <source>
        <dbReference type="Proteomes" id="UP000324143"/>
    </source>
</evidence>
<reference evidence="2" key="1">
    <citation type="submission" date="2019-08" db="EMBL/GenBank/DDBJ databases">
        <title>Genomic characterization of a novel candidate phylum (ARYD3) from a high temperature, high salinity tertiary oil reservoir in north central Oklahoma, USA.</title>
        <authorList>
            <person name="Youssef N.H."/>
            <person name="Yadav A."/>
            <person name="Elshahed M.S."/>
        </authorList>
    </citation>
    <scope>NUCLEOTIDE SEQUENCE [LARGE SCALE GENOMIC DNA]</scope>
    <source>
        <strain evidence="2">ARYD3</strain>
    </source>
</reference>
<dbReference type="AlphaFoldDB" id="A0A5D0MFM7"/>
<feature type="domain" description="Doublecortin" evidence="1">
    <location>
        <begin position="204"/>
        <end position="278"/>
    </location>
</feature>
<comment type="caution">
    <text evidence="2">The sequence shown here is derived from an EMBL/GenBank/DDBJ whole genome shotgun (WGS) entry which is preliminary data.</text>
</comment>
<evidence type="ECO:0000259" key="1">
    <source>
        <dbReference type="PROSITE" id="PS50309"/>
    </source>
</evidence>